<proteinExistence type="predicted"/>
<reference evidence="2 3" key="1">
    <citation type="submission" date="2021-10" db="EMBL/GenBank/DDBJ databases">
        <authorList>
            <person name="Criscuolo A."/>
        </authorList>
    </citation>
    <scope>NUCLEOTIDE SEQUENCE [LARGE SCALE GENOMIC DNA]</scope>
    <source>
        <strain evidence="3">CIP 111899</strain>
    </source>
</reference>
<sequence length="154" mass="18041">MIKSIYETHLHVRDLERAIDFYQNKLGLKLARKSPERKVAFFWVGEVRQQMLGLWEVPTDASIQLNHFAFEVELNFLMQSKIWLEERGIEVIGSQGKGNQEPIVQSWMPAASVYFLDYDGNKLEFISLLSDEPNELGYVPYLSEWEKEMVIRNV</sequence>
<dbReference type="PANTHER" id="PTHR21366">
    <property type="entry name" value="GLYOXALASE FAMILY PROTEIN"/>
    <property type="match status" value="1"/>
</dbReference>
<dbReference type="InterPro" id="IPR037523">
    <property type="entry name" value="VOC_core"/>
</dbReference>
<keyword evidence="3" id="KW-1185">Reference proteome</keyword>
<dbReference type="Gene3D" id="3.10.180.10">
    <property type="entry name" value="2,3-Dihydroxybiphenyl 1,2-Dioxygenase, domain 1"/>
    <property type="match status" value="1"/>
</dbReference>
<dbReference type="InterPro" id="IPR050383">
    <property type="entry name" value="GlyoxalaseI/FosfomycinResist"/>
</dbReference>
<dbReference type="PANTHER" id="PTHR21366:SF31">
    <property type="entry name" value="METALLOTHIOL TRANSFERASE FOSB"/>
    <property type="match status" value="1"/>
</dbReference>
<dbReference type="RefSeq" id="WP_230576313.1">
    <property type="nucleotide sequence ID" value="NZ_CAKJTI010000026.1"/>
</dbReference>
<dbReference type="Proteomes" id="UP000789423">
    <property type="component" value="Unassembled WGS sequence"/>
</dbReference>
<protein>
    <recommendedName>
        <fullName evidence="1">VOC domain-containing protein</fullName>
    </recommendedName>
</protein>
<dbReference type="InterPro" id="IPR029068">
    <property type="entry name" value="Glyas_Bleomycin-R_OHBP_Dase"/>
</dbReference>
<dbReference type="EMBL" id="CAKJTI010000026">
    <property type="protein sequence ID" value="CAG9614342.1"/>
    <property type="molecule type" value="Genomic_DNA"/>
</dbReference>
<dbReference type="CDD" id="cd06587">
    <property type="entry name" value="VOC"/>
    <property type="match status" value="1"/>
</dbReference>
<dbReference type="SUPFAM" id="SSF54593">
    <property type="entry name" value="Glyoxalase/Bleomycin resistance protein/Dihydroxybiphenyl dioxygenase"/>
    <property type="match status" value="1"/>
</dbReference>
<feature type="domain" description="VOC" evidence="1">
    <location>
        <begin position="4"/>
        <end position="128"/>
    </location>
</feature>
<dbReference type="PROSITE" id="PS51819">
    <property type="entry name" value="VOC"/>
    <property type="match status" value="1"/>
</dbReference>
<evidence type="ECO:0000259" key="1">
    <source>
        <dbReference type="PROSITE" id="PS51819"/>
    </source>
</evidence>
<dbReference type="InterPro" id="IPR004360">
    <property type="entry name" value="Glyas_Fos-R_dOase_dom"/>
</dbReference>
<name>A0ABM8YEU3_9BACI</name>
<evidence type="ECO:0000313" key="2">
    <source>
        <dbReference type="EMBL" id="CAG9614342.1"/>
    </source>
</evidence>
<comment type="caution">
    <text evidence="2">The sequence shown here is derived from an EMBL/GenBank/DDBJ whole genome shotgun (WGS) entry which is preliminary data.</text>
</comment>
<dbReference type="Pfam" id="PF00903">
    <property type="entry name" value="Glyoxalase"/>
    <property type="match status" value="1"/>
</dbReference>
<accession>A0ABM8YEU3</accession>
<evidence type="ECO:0000313" key="3">
    <source>
        <dbReference type="Proteomes" id="UP000789423"/>
    </source>
</evidence>
<organism evidence="2 3">
    <name type="scientific">Bacillus rhizoplanae</name>
    <dbReference type="NCBI Taxonomy" id="2880966"/>
    <lineage>
        <taxon>Bacteria</taxon>
        <taxon>Bacillati</taxon>
        <taxon>Bacillota</taxon>
        <taxon>Bacilli</taxon>
        <taxon>Bacillales</taxon>
        <taxon>Bacillaceae</taxon>
        <taxon>Bacillus</taxon>
    </lineage>
</organism>
<gene>
    <name evidence="2" type="ORF">BACCIP111899_03569</name>
</gene>